<dbReference type="EMBL" id="CP036434">
    <property type="protein sequence ID" value="QDV08164.1"/>
    <property type="molecule type" value="Genomic_DNA"/>
</dbReference>
<organism evidence="1 2">
    <name type="scientific">Saltatorellus ferox</name>
    <dbReference type="NCBI Taxonomy" id="2528018"/>
    <lineage>
        <taxon>Bacteria</taxon>
        <taxon>Pseudomonadati</taxon>
        <taxon>Planctomycetota</taxon>
        <taxon>Planctomycetia</taxon>
        <taxon>Planctomycetia incertae sedis</taxon>
        <taxon>Saltatorellus</taxon>
    </lineage>
</organism>
<evidence type="ECO:0000313" key="2">
    <source>
        <dbReference type="Proteomes" id="UP000320390"/>
    </source>
</evidence>
<keyword evidence="2" id="KW-1185">Reference proteome</keyword>
<reference evidence="1 2" key="1">
    <citation type="submission" date="2019-02" db="EMBL/GenBank/DDBJ databases">
        <title>Deep-cultivation of Planctomycetes and their phenomic and genomic characterization uncovers novel biology.</title>
        <authorList>
            <person name="Wiegand S."/>
            <person name="Jogler M."/>
            <person name="Boedeker C."/>
            <person name="Pinto D."/>
            <person name="Vollmers J."/>
            <person name="Rivas-Marin E."/>
            <person name="Kohn T."/>
            <person name="Peeters S.H."/>
            <person name="Heuer A."/>
            <person name="Rast P."/>
            <person name="Oberbeckmann S."/>
            <person name="Bunk B."/>
            <person name="Jeske O."/>
            <person name="Meyerdierks A."/>
            <person name="Storesund J.E."/>
            <person name="Kallscheuer N."/>
            <person name="Luecker S."/>
            <person name="Lage O.M."/>
            <person name="Pohl T."/>
            <person name="Merkel B.J."/>
            <person name="Hornburger P."/>
            <person name="Mueller R.-W."/>
            <person name="Bruemmer F."/>
            <person name="Labrenz M."/>
            <person name="Spormann A.M."/>
            <person name="Op den Camp H."/>
            <person name="Overmann J."/>
            <person name="Amann R."/>
            <person name="Jetten M.S.M."/>
            <person name="Mascher T."/>
            <person name="Medema M.H."/>
            <person name="Devos D.P."/>
            <person name="Kaster A.-K."/>
            <person name="Ovreas L."/>
            <person name="Rohde M."/>
            <person name="Galperin M.Y."/>
            <person name="Jogler C."/>
        </authorList>
    </citation>
    <scope>NUCLEOTIDE SEQUENCE [LARGE SCALE GENOMIC DNA]</scope>
    <source>
        <strain evidence="1 2">Poly30</strain>
    </source>
</reference>
<name>A0A518EVR6_9BACT</name>
<accession>A0A518EVR6</accession>
<protein>
    <submittedName>
        <fullName evidence="1">Uncharacterized protein</fullName>
    </submittedName>
</protein>
<gene>
    <name evidence="1" type="ORF">Poly30_37000</name>
</gene>
<sequence>MCRQIEVESQPLPRSHRSAFEVVEPFPGASGCEERLASRLQEHVESEVTFFAASRPFAEAHAGPLTRAFLEALPTEWAGDVVIHSSLVWLTQGLAHDETFALAERGAPHRVAPPFRHEPFPGAAFGARRDCNLALEARHRIAVTGDPAPVFAVGAIELDPLERAESFWLPTEDLRTRDRRIRRWLEGGEMAAVSLPRETIVEHGWGAFWCPQPALSPGFQLVIRATLGSAAPIVDGIRNMSFL</sequence>
<dbReference type="RefSeq" id="WP_419190342.1">
    <property type="nucleotide sequence ID" value="NZ_CP036434.1"/>
</dbReference>
<dbReference type="AlphaFoldDB" id="A0A518EVR6"/>
<proteinExistence type="predicted"/>
<evidence type="ECO:0000313" key="1">
    <source>
        <dbReference type="EMBL" id="QDV08164.1"/>
    </source>
</evidence>
<dbReference type="Proteomes" id="UP000320390">
    <property type="component" value="Chromosome"/>
</dbReference>